<evidence type="ECO:0000313" key="1">
    <source>
        <dbReference type="EMBL" id="QFI64637.1"/>
    </source>
</evidence>
<dbReference type="AlphaFoldDB" id="A0A222EYK1"/>
<sequence length="110" mass="11623">MMMKAGFAAIAAAALATPAMATTPTDPFVQPSATLSLEGLDLASVEGQRRLAIRMDDAARAVCGDGLDTVHLHAHARAQECRVAVLDQIRDQIETRMAAKTAPVRLAANR</sequence>
<reference evidence="2" key="1">
    <citation type="submission" date="2018-09" db="EMBL/GenBank/DDBJ databases">
        <title>Nocardia yunnanensis sp. nov., an actinomycete isolated from a soil sample.</title>
        <authorList>
            <person name="Zhang J."/>
        </authorList>
    </citation>
    <scope>NUCLEOTIDE SEQUENCE [LARGE SCALE GENOMIC DNA]</scope>
    <source>
        <strain evidence="2">21-3</strain>
    </source>
</reference>
<accession>A0A222EYK1</accession>
<organism evidence="1 2">
    <name type="scientific">Qipengyuania flava</name>
    <dbReference type="NCBI Taxonomy" id="192812"/>
    <lineage>
        <taxon>Bacteria</taxon>
        <taxon>Pseudomonadati</taxon>
        <taxon>Pseudomonadota</taxon>
        <taxon>Alphaproteobacteria</taxon>
        <taxon>Sphingomonadales</taxon>
        <taxon>Erythrobacteraceae</taxon>
        <taxon>Qipengyuania</taxon>
    </lineage>
</organism>
<name>A0A222EYK1_9SPHN</name>
<dbReference type="InterPro" id="IPR030972">
    <property type="entry name" value="UrcA_uranyl"/>
</dbReference>
<proteinExistence type="predicted"/>
<evidence type="ECO:0000313" key="2">
    <source>
        <dbReference type="Proteomes" id="UP000325385"/>
    </source>
</evidence>
<dbReference type="Proteomes" id="UP000325385">
    <property type="component" value="Chromosome"/>
</dbReference>
<dbReference type="EMBL" id="CP032228">
    <property type="protein sequence ID" value="QFI64637.1"/>
    <property type="molecule type" value="Genomic_DNA"/>
</dbReference>
<protein>
    <submittedName>
        <fullName evidence="1">UrcA family protein</fullName>
    </submittedName>
</protein>
<dbReference type="KEGG" id="efv:CHH26_15180"/>
<gene>
    <name evidence="1" type="ORF">D0Y83_04685</name>
</gene>
<dbReference type="NCBIfam" id="TIGR04433">
    <property type="entry name" value="UrcA_uranyl"/>
    <property type="match status" value="1"/>
</dbReference>